<dbReference type="SUPFAM" id="SSF50249">
    <property type="entry name" value="Nucleic acid-binding proteins"/>
    <property type="match status" value="1"/>
</dbReference>
<organism evidence="2">
    <name type="scientific">Alexandrium andersonii</name>
    <dbReference type="NCBI Taxonomy" id="327968"/>
    <lineage>
        <taxon>Eukaryota</taxon>
        <taxon>Sar</taxon>
        <taxon>Alveolata</taxon>
        <taxon>Dinophyceae</taxon>
        <taxon>Gonyaulacales</taxon>
        <taxon>Pyrocystaceae</taxon>
        <taxon>Alexandrium</taxon>
    </lineage>
</organism>
<evidence type="ECO:0000313" key="2">
    <source>
        <dbReference type="EMBL" id="CAD9371420.1"/>
    </source>
</evidence>
<evidence type="ECO:0000256" key="1">
    <source>
        <dbReference type="SAM" id="MobiDB-lite"/>
    </source>
</evidence>
<accession>A0A7S2ALD1</accession>
<protein>
    <recommendedName>
        <fullName evidence="3">CSD domain-containing protein</fullName>
    </recommendedName>
</protein>
<evidence type="ECO:0008006" key="3">
    <source>
        <dbReference type="Google" id="ProtNLM"/>
    </source>
</evidence>
<dbReference type="EMBL" id="HBGQ01009737">
    <property type="protein sequence ID" value="CAD9371420.1"/>
    <property type="molecule type" value="Transcribed_RNA"/>
</dbReference>
<proteinExistence type="predicted"/>
<dbReference type="Gene3D" id="2.40.50.140">
    <property type="entry name" value="Nucleic acid-binding proteins"/>
    <property type="match status" value="1"/>
</dbReference>
<sequence>MSWYTKQPPPKPDWDVCWDFSKKGQRGGGGQWQGGRGRGKSGGWQNWEEPWPWWMAQQAWPQMAWWPQYAGQGAMQDVAVIPPSLEKRLQESGKEVVPPPPDKDFEGSLKSMSARHGYGFIVCGESHRLYGRDVYLPADQVPEGAEVRDRLRFRITLSAKGHPQAANVSIAGKV</sequence>
<dbReference type="AlphaFoldDB" id="A0A7S2ALD1"/>
<name>A0A7S2ALD1_9DINO</name>
<gene>
    <name evidence="2" type="ORF">AAND1436_LOCUS4816</name>
</gene>
<dbReference type="InterPro" id="IPR012340">
    <property type="entry name" value="NA-bd_OB-fold"/>
</dbReference>
<reference evidence="2" key="1">
    <citation type="submission" date="2021-01" db="EMBL/GenBank/DDBJ databases">
        <authorList>
            <person name="Corre E."/>
            <person name="Pelletier E."/>
            <person name="Niang G."/>
            <person name="Scheremetjew M."/>
            <person name="Finn R."/>
            <person name="Kale V."/>
            <person name="Holt S."/>
            <person name="Cochrane G."/>
            <person name="Meng A."/>
            <person name="Brown T."/>
            <person name="Cohen L."/>
        </authorList>
    </citation>
    <scope>NUCLEOTIDE SEQUENCE</scope>
    <source>
        <strain evidence="2">CCMP2222</strain>
    </source>
</reference>
<feature type="compositionally biased region" description="Gly residues" evidence="1">
    <location>
        <begin position="26"/>
        <end position="42"/>
    </location>
</feature>
<feature type="region of interest" description="Disordered" evidence="1">
    <location>
        <begin position="1"/>
        <end position="43"/>
    </location>
</feature>